<dbReference type="PANTHER" id="PTHR15446:SF2">
    <property type="entry name" value="UROPLAKIN-3B-LIKE PROTEIN 1-RELATED"/>
    <property type="match status" value="1"/>
</dbReference>
<gene>
    <name evidence="3" type="ORF">COCON_G00075840</name>
</gene>
<comment type="caution">
    <text evidence="3">The sequence shown here is derived from an EMBL/GenBank/DDBJ whole genome shotgun (WGS) entry which is preliminary data.</text>
</comment>
<keyword evidence="2" id="KW-0732">Signal</keyword>
<proteinExistence type="predicted"/>
<keyword evidence="4" id="KW-1185">Reference proteome</keyword>
<feature type="transmembrane region" description="Helical" evidence="1">
    <location>
        <begin position="195"/>
        <end position="220"/>
    </location>
</feature>
<reference evidence="3" key="1">
    <citation type="journal article" date="2023" name="Science">
        <title>Genome structures resolve the early diversification of teleost fishes.</title>
        <authorList>
            <person name="Parey E."/>
            <person name="Louis A."/>
            <person name="Montfort J."/>
            <person name="Bouchez O."/>
            <person name="Roques C."/>
            <person name="Iampietro C."/>
            <person name="Lluch J."/>
            <person name="Castinel A."/>
            <person name="Donnadieu C."/>
            <person name="Desvignes T."/>
            <person name="Floi Bucao C."/>
            <person name="Jouanno E."/>
            <person name="Wen M."/>
            <person name="Mejri S."/>
            <person name="Dirks R."/>
            <person name="Jansen H."/>
            <person name="Henkel C."/>
            <person name="Chen W.J."/>
            <person name="Zahm M."/>
            <person name="Cabau C."/>
            <person name="Klopp C."/>
            <person name="Thompson A.W."/>
            <person name="Robinson-Rechavi M."/>
            <person name="Braasch I."/>
            <person name="Lecointre G."/>
            <person name="Bobe J."/>
            <person name="Postlethwait J.H."/>
            <person name="Berthelot C."/>
            <person name="Roest Crollius H."/>
            <person name="Guiguen Y."/>
        </authorList>
    </citation>
    <scope>NUCLEOTIDE SEQUENCE</scope>
    <source>
        <strain evidence="3">Concon-B</strain>
    </source>
</reference>
<feature type="signal peptide" evidence="2">
    <location>
        <begin position="1"/>
        <end position="19"/>
    </location>
</feature>
<dbReference type="OrthoDB" id="9945328at2759"/>
<feature type="chain" id="PRO_5040336770" evidence="2">
    <location>
        <begin position="20"/>
        <end position="262"/>
    </location>
</feature>
<evidence type="ECO:0000313" key="3">
    <source>
        <dbReference type="EMBL" id="KAJ8275832.1"/>
    </source>
</evidence>
<dbReference type="GO" id="GO:0016020">
    <property type="term" value="C:membrane"/>
    <property type="evidence" value="ECO:0007669"/>
    <property type="project" value="TreeGrafter"/>
</dbReference>
<evidence type="ECO:0000313" key="4">
    <source>
        <dbReference type="Proteomes" id="UP001152803"/>
    </source>
</evidence>
<dbReference type="InterPro" id="IPR024831">
    <property type="entry name" value="Uroplakin-3"/>
</dbReference>
<organism evidence="3 4">
    <name type="scientific">Conger conger</name>
    <name type="common">Conger eel</name>
    <name type="synonym">Muraena conger</name>
    <dbReference type="NCBI Taxonomy" id="82655"/>
    <lineage>
        <taxon>Eukaryota</taxon>
        <taxon>Metazoa</taxon>
        <taxon>Chordata</taxon>
        <taxon>Craniata</taxon>
        <taxon>Vertebrata</taxon>
        <taxon>Euteleostomi</taxon>
        <taxon>Actinopterygii</taxon>
        <taxon>Neopterygii</taxon>
        <taxon>Teleostei</taxon>
        <taxon>Anguilliformes</taxon>
        <taxon>Congridae</taxon>
        <taxon>Conger</taxon>
    </lineage>
</organism>
<dbReference type="Proteomes" id="UP001152803">
    <property type="component" value="Unassembled WGS sequence"/>
</dbReference>
<name>A0A9Q1DNL3_CONCO</name>
<evidence type="ECO:0000256" key="2">
    <source>
        <dbReference type="SAM" id="SignalP"/>
    </source>
</evidence>
<accession>A0A9Q1DNL3</accession>
<dbReference type="PANTHER" id="PTHR15446">
    <property type="entry name" value="UROPLAKIN III"/>
    <property type="match status" value="1"/>
</dbReference>
<protein>
    <submittedName>
        <fullName evidence="3">Uncharacterized protein</fullName>
    </submittedName>
</protein>
<keyword evidence="1" id="KW-1133">Transmembrane helix</keyword>
<keyword evidence="1" id="KW-0812">Transmembrane</keyword>
<dbReference type="AlphaFoldDB" id="A0A9Q1DNL3"/>
<dbReference type="EMBL" id="JAFJMO010000005">
    <property type="protein sequence ID" value="KAJ8275832.1"/>
    <property type="molecule type" value="Genomic_DNA"/>
</dbReference>
<keyword evidence="1" id="KW-0472">Membrane</keyword>
<sequence length="262" mass="28338">MAPVAIAVVLVCVWLGANTTEVPVTPEISSTVALGILTSRTMMLRQPQCYFDEVEGLPCSSHQCEIWLVVARGNGVQRFEGQKTSSGILSASPYPDAFLDGTSPNFFITRLGVQSSFLCAELPGIRYFRVGSEGRCDTTNCNGVLPTGATIRVKYILVDPANKTIESGTRWSQPITLLTPRASSSIDDSTLRRSGAMVVITVILSCSLAVLTLLLVVTLLQGGFGLTQEPPEIPEPPSLSHGIRRYNTHNLNSSEYYSNIQI</sequence>
<evidence type="ECO:0000256" key="1">
    <source>
        <dbReference type="SAM" id="Phobius"/>
    </source>
</evidence>